<evidence type="ECO:0000313" key="2">
    <source>
        <dbReference type="Proteomes" id="UP001163821"/>
    </source>
</evidence>
<organism evidence="1 2">
    <name type="scientific">Gaoshiqia sediminis</name>
    <dbReference type="NCBI Taxonomy" id="2986998"/>
    <lineage>
        <taxon>Bacteria</taxon>
        <taxon>Pseudomonadati</taxon>
        <taxon>Bacteroidota</taxon>
        <taxon>Bacteroidia</taxon>
        <taxon>Marinilabiliales</taxon>
        <taxon>Prolixibacteraceae</taxon>
        <taxon>Gaoshiqia</taxon>
    </lineage>
</organism>
<comment type="caution">
    <text evidence="1">The sequence shown here is derived from an EMBL/GenBank/DDBJ whole genome shotgun (WGS) entry which is preliminary data.</text>
</comment>
<evidence type="ECO:0000313" key="1">
    <source>
        <dbReference type="EMBL" id="MCW0482410.1"/>
    </source>
</evidence>
<keyword evidence="2" id="KW-1185">Reference proteome</keyword>
<protein>
    <submittedName>
        <fullName evidence="1">Uncharacterized protein</fullName>
    </submittedName>
</protein>
<accession>A0AA41YAP0</accession>
<reference evidence="1" key="1">
    <citation type="submission" date="2022-10" db="EMBL/GenBank/DDBJ databases">
        <title>Gaoshiqiia sediminis gen. nov., sp. nov., isolated from coastal sediment.</title>
        <authorList>
            <person name="Yu W.X."/>
            <person name="Mu D.S."/>
            <person name="Du J.Z."/>
            <person name="Liang Y.Q."/>
        </authorList>
    </citation>
    <scope>NUCLEOTIDE SEQUENCE</scope>
    <source>
        <strain evidence="1">A06</strain>
    </source>
</reference>
<proteinExistence type="predicted"/>
<dbReference type="EMBL" id="JAPAAF010000006">
    <property type="protein sequence ID" value="MCW0482410.1"/>
    <property type="molecule type" value="Genomic_DNA"/>
</dbReference>
<dbReference type="Proteomes" id="UP001163821">
    <property type="component" value="Unassembled WGS sequence"/>
</dbReference>
<name>A0AA41YAP0_9BACT</name>
<sequence length="120" mass="13936">MRPGQYHVVFGTDVIIGCSVVNGQANFVFKRRVAVGQKRFVVYKPLELDFVEHQHAFHFSEKVPFQGFMLQQQADEFGVNLKGEFNDFVFIKLAVNDQGIFLFQQFSQFVLEVLHGFRFL</sequence>
<gene>
    <name evidence="1" type="ORF">N2K84_06690</name>
</gene>
<dbReference type="AlphaFoldDB" id="A0AA41YAP0"/>